<organism evidence="2 3">
    <name type="scientific">Beggiatoa alba B18LD</name>
    <dbReference type="NCBI Taxonomy" id="395493"/>
    <lineage>
        <taxon>Bacteria</taxon>
        <taxon>Pseudomonadati</taxon>
        <taxon>Pseudomonadota</taxon>
        <taxon>Gammaproteobacteria</taxon>
        <taxon>Thiotrichales</taxon>
        <taxon>Thiotrichaceae</taxon>
        <taxon>Beggiatoa</taxon>
    </lineage>
</organism>
<proteinExistence type="predicted"/>
<dbReference type="Gene3D" id="1.20.120.160">
    <property type="entry name" value="HPT domain"/>
    <property type="match status" value="1"/>
</dbReference>
<dbReference type="eggNOG" id="COG2198">
    <property type="taxonomic scope" value="Bacteria"/>
</dbReference>
<evidence type="ECO:0000313" key="3">
    <source>
        <dbReference type="Proteomes" id="UP000005744"/>
    </source>
</evidence>
<dbReference type="SUPFAM" id="SSF47226">
    <property type="entry name" value="Histidine-containing phosphotransfer domain, HPT domain"/>
    <property type="match status" value="2"/>
</dbReference>
<protein>
    <submittedName>
        <fullName evidence="2">Hpt domain-containing protein</fullName>
    </submittedName>
</protein>
<dbReference type="Pfam" id="PF26379">
    <property type="entry name" value="FimL_2nd"/>
    <property type="match status" value="1"/>
</dbReference>
<name>I3CJF9_9GAMM</name>
<dbReference type="HOGENOM" id="CLU_017911_0_0_6"/>
<dbReference type="OrthoDB" id="9803176at2"/>
<dbReference type="GO" id="GO:0000160">
    <property type="term" value="P:phosphorelay signal transduction system"/>
    <property type="evidence" value="ECO:0007669"/>
    <property type="project" value="InterPro"/>
</dbReference>
<accession>I3CJF9</accession>
<feature type="domain" description="Scaffold protein FimL second" evidence="1">
    <location>
        <begin position="154"/>
        <end position="295"/>
    </location>
</feature>
<dbReference type="InterPro" id="IPR058661">
    <property type="entry name" value="FimL_2nd"/>
</dbReference>
<gene>
    <name evidence="2" type="ORF">BegalDRAFT_2924</name>
</gene>
<dbReference type="EMBL" id="JH600070">
    <property type="protein sequence ID" value="EIJ43752.1"/>
    <property type="molecule type" value="Genomic_DNA"/>
</dbReference>
<reference evidence="2 3" key="1">
    <citation type="submission" date="2011-11" db="EMBL/GenBank/DDBJ databases">
        <title>Improved High-Quality Draft sequence of Beggiatoa alba B18lD.</title>
        <authorList>
            <consortium name="US DOE Joint Genome Institute"/>
            <person name="Lucas S."/>
            <person name="Han J."/>
            <person name="Lapidus A."/>
            <person name="Cheng J.-F."/>
            <person name="Goodwin L."/>
            <person name="Pitluck S."/>
            <person name="Peters L."/>
            <person name="Mikhailova N."/>
            <person name="Held B."/>
            <person name="Detter J.C."/>
            <person name="Han C."/>
            <person name="Tapia R."/>
            <person name="Land M."/>
            <person name="Hauser L."/>
            <person name="Kyrpides N."/>
            <person name="Ivanova N."/>
            <person name="Pagani I."/>
            <person name="Samuel K."/>
            <person name="Teske A."/>
            <person name="Mueller J."/>
            <person name="Woyke T."/>
        </authorList>
    </citation>
    <scope>NUCLEOTIDE SEQUENCE [LARGE SCALE GENOMIC DNA]</scope>
    <source>
        <strain evidence="2 3">B18LD</strain>
    </source>
</reference>
<evidence type="ECO:0000313" key="2">
    <source>
        <dbReference type="EMBL" id="EIJ43752.1"/>
    </source>
</evidence>
<dbReference type="InterPro" id="IPR036641">
    <property type="entry name" value="HPT_dom_sf"/>
</dbReference>
<dbReference type="AlphaFoldDB" id="I3CJF9"/>
<dbReference type="STRING" id="395493.BegalDRAFT_2924"/>
<dbReference type="RefSeq" id="WP_002691208.1">
    <property type="nucleotide sequence ID" value="NZ_JH600070.1"/>
</dbReference>
<sequence>MRHSALTWVKVTIDESLKQTRQALEQFVENPNDKAPLQQCIVWLHEIRGVLNMLELQTAGLLVQDLELTIKTLLIGKIENSEKTYDILMRGLVQLPNYLDHLAIIQRDMPLALLPLLNELRALRQQPILSAVTLFTPDVSVALPAVANAPKLPDDKFKPYVNQMRAAYQKALMALLKAPQQPAEALKLLYGVMQKMQQITGNAPLNKVWWITEGVLEALLQKGLALNNNLITAFKQLDGLLKQMVDHGNAALRLTPPKPLLVNLLYFAAQARSAGKQITAVKTTFNLADYLPTENVLQATRLIFSGPDIELIKIVVKLIRDDFARIEETLDIFNRADNPSVSELTPLVSMLRDMANTLGLLGLMVQRKSMLAQAAIIQEICEERRPANLTTMLEIANALLKTDSALDILAVQGVHARQRLQQSPDTEFAETPQFGIVLSVAVNEAKTDLNQVIHPIVTFIDNKTQDEALMEVPERLKQVQGFLALMSHERAAKLLAYCNNYIVKTFIKESIVPPEEQLKALADALLSIELYLDTLAGNPMDAKHILDMTQQRLSVLVKQ</sequence>
<evidence type="ECO:0000259" key="1">
    <source>
        <dbReference type="Pfam" id="PF26379"/>
    </source>
</evidence>
<dbReference type="Proteomes" id="UP000005744">
    <property type="component" value="Unassembled WGS sequence"/>
</dbReference>
<keyword evidence="3" id="KW-1185">Reference proteome</keyword>